<evidence type="ECO:0000313" key="2">
    <source>
        <dbReference type="EMBL" id="MDT0633104.1"/>
    </source>
</evidence>
<dbReference type="RefSeq" id="WP_311665668.1">
    <property type="nucleotide sequence ID" value="NZ_JAVRHT010000052.1"/>
</dbReference>
<sequence length="307" mass="32640">MARTQPVAAPLPLDTSHPAPLLSRLGRRAEAVARRAVELEPMPQPPLAPTRYPVVLMHGFGALANLVQGGVLHAEAMHLRGRGVAAYAPHVNPYDTVAVRAEVWADRLSRVRAETGAERLNLVAFSSGGLDARWLARDPAWAGRFASLVTLSTPHRGTALAQYVLDRPDRLRAWAVGFMDFVGRAAYDAAPPHTEAALAELTPDAVAAQFDPDETVDGAWCASFAGRAGRGTAVPVSPPLVVPNRILYGLAGVNDGIVPEASAAWGERLGTVEADHARQIGLGIGAAGHDACAFFDRLCDRLRERGL</sequence>
<dbReference type="SUPFAM" id="SSF53474">
    <property type="entry name" value="alpha/beta-Hydrolases"/>
    <property type="match status" value="1"/>
</dbReference>
<protein>
    <submittedName>
        <fullName evidence="2">Lipase</fullName>
    </submittedName>
</protein>
<name>A0ABU3BUZ2_9BACT</name>
<dbReference type="Proteomes" id="UP001267426">
    <property type="component" value="Unassembled WGS sequence"/>
</dbReference>
<dbReference type="EMBL" id="JAVRHT010000052">
    <property type="protein sequence ID" value="MDT0633104.1"/>
    <property type="molecule type" value="Genomic_DNA"/>
</dbReference>
<reference evidence="2 3" key="1">
    <citation type="submission" date="2023-09" db="EMBL/GenBank/DDBJ databases">
        <authorList>
            <person name="Rey-Velasco X."/>
        </authorList>
    </citation>
    <scope>NUCLEOTIDE SEQUENCE [LARGE SCALE GENOMIC DNA]</scope>
    <source>
        <strain evidence="2 3">F394</strain>
    </source>
</reference>
<proteinExistence type="predicted"/>
<feature type="region of interest" description="Disordered" evidence="1">
    <location>
        <begin position="1"/>
        <end position="20"/>
    </location>
</feature>
<gene>
    <name evidence="2" type="ORF">RM540_15215</name>
</gene>
<accession>A0ABU3BUZ2</accession>
<dbReference type="Gene3D" id="3.40.50.1820">
    <property type="entry name" value="alpha/beta hydrolase"/>
    <property type="match status" value="1"/>
</dbReference>
<keyword evidence="3" id="KW-1185">Reference proteome</keyword>
<dbReference type="InterPro" id="IPR029058">
    <property type="entry name" value="AB_hydrolase_fold"/>
</dbReference>
<evidence type="ECO:0000256" key="1">
    <source>
        <dbReference type="SAM" id="MobiDB-lite"/>
    </source>
</evidence>
<organism evidence="2 3">
    <name type="scientific">Rubrivirga litoralis</name>
    <dbReference type="NCBI Taxonomy" id="3075598"/>
    <lineage>
        <taxon>Bacteria</taxon>
        <taxon>Pseudomonadati</taxon>
        <taxon>Rhodothermota</taxon>
        <taxon>Rhodothermia</taxon>
        <taxon>Rhodothermales</taxon>
        <taxon>Rubricoccaceae</taxon>
        <taxon>Rubrivirga</taxon>
    </lineage>
</organism>
<evidence type="ECO:0000313" key="3">
    <source>
        <dbReference type="Proteomes" id="UP001267426"/>
    </source>
</evidence>
<comment type="caution">
    <text evidence="2">The sequence shown here is derived from an EMBL/GenBank/DDBJ whole genome shotgun (WGS) entry which is preliminary data.</text>
</comment>